<evidence type="ECO:0000313" key="2">
    <source>
        <dbReference type="EMBL" id="AYD85511.1"/>
    </source>
</evidence>
<dbReference type="Proteomes" id="UP000268320">
    <property type="component" value="Genome"/>
</dbReference>
<reference evidence="2 3" key="1">
    <citation type="submission" date="2018-08" db="EMBL/GenBank/DDBJ databases">
        <title>Characterization and Complete Genome Sequence Analysis of a Lytic Bacteriophage FEC19 infecting Escherichia coli O157:H7.</title>
        <authorList>
            <person name="Fan C."/>
            <person name="Zhao C."/>
            <person name="Tie D."/>
            <person name="Sun Y."/>
        </authorList>
    </citation>
    <scope>NUCLEOTIDE SEQUENCE [LARGE SCALE GENOMIC DNA]</scope>
</reference>
<name>A0A386KM96_9CAUD</name>
<keyword evidence="1" id="KW-0472">Membrane</keyword>
<dbReference type="RefSeq" id="YP_009813048.1">
    <property type="nucleotide sequence ID" value="NC_048073.1"/>
</dbReference>
<dbReference type="EMBL" id="MH816966">
    <property type="protein sequence ID" value="AYD85511.1"/>
    <property type="molecule type" value="Genomic_DNA"/>
</dbReference>
<protein>
    <submittedName>
        <fullName evidence="2">Uncharacterized protein</fullName>
    </submittedName>
</protein>
<organism evidence="2 3">
    <name type="scientific">Escherichia phage FEC19</name>
    <dbReference type="NCBI Taxonomy" id="2315486"/>
    <lineage>
        <taxon>Viruses</taxon>
        <taxon>Duplodnaviria</taxon>
        <taxon>Heunggongvirae</taxon>
        <taxon>Uroviricota</taxon>
        <taxon>Caudoviricetes</taxon>
        <taxon>Lindbergviridae</taxon>
        <taxon>Wifcevirus</taxon>
        <taxon>Wifcevirus FEC19</taxon>
    </lineage>
</organism>
<keyword evidence="1" id="KW-0812">Transmembrane</keyword>
<feature type="transmembrane region" description="Helical" evidence="1">
    <location>
        <begin position="43"/>
        <end position="65"/>
    </location>
</feature>
<feature type="transmembrane region" description="Helical" evidence="1">
    <location>
        <begin position="12"/>
        <end position="31"/>
    </location>
</feature>
<proteinExistence type="predicted"/>
<evidence type="ECO:0000256" key="1">
    <source>
        <dbReference type="SAM" id="Phobius"/>
    </source>
</evidence>
<sequence>MKLIDRAIKAIDNHSTAIAFVMGFCFTAAFGDVHTFKSVILCWSIWSLISLVLILPMTWLILTCLESQGED</sequence>
<evidence type="ECO:0000313" key="3">
    <source>
        <dbReference type="Proteomes" id="UP000268320"/>
    </source>
</evidence>
<accession>A0A386KM96</accession>
<keyword evidence="3" id="KW-1185">Reference proteome</keyword>
<keyword evidence="1" id="KW-1133">Transmembrane helix</keyword>
<dbReference type="KEGG" id="vg:55004123"/>
<dbReference type="GeneID" id="55004123"/>